<keyword evidence="2" id="KW-0731">Sigma factor</keyword>
<dbReference type="InterPro" id="IPR014284">
    <property type="entry name" value="RNA_pol_sigma-70_dom"/>
</dbReference>
<evidence type="ECO:0000256" key="3">
    <source>
        <dbReference type="ARBA" id="ARBA00023125"/>
    </source>
</evidence>
<dbReference type="RefSeq" id="WP_163695340.1">
    <property type="nucleotide sequence ID" value="NZ_QXHD01000001.1"/>
</dbReference>
<dbReference type="GO" id="GO:0006352">
    <property type="term" value="P:DNA-templated transcription initiation"/>
    <property type="evidence" value="ECO:0007669"/>
    <property type="project" value="InterPro"/>
</dbReference>
<dbReference type="EMBL" id="QXHD01000001">
    <property type="protein sequence ID" value="NEZ54124.1"/>
    <property type="molecule type" value="Genomic_DNA"/>
</dbReference>
<accession>A0A6M0RCL9</accession>
<dbReference type="GO" id="GO:0003677">
    <property type="term" value="F:DNA binding"/>
    <property type="evidence" value="ECO:0007669"/>
    <property type="project" value="UniProtKB-KW"/>
</dbReference>
<dbReference type="NCBIfam" id="TIGR02937">
    <property type="entry name" value="sigma70-ECF"/>
    <property type="match status" value="1"/>
</dbReference>
<evidence type="ECO:0000313" key="5">
    <source>
        <dbReference type="EMBL" id="NEZ54124.1"/>
    </source>
</evidence>
<name>A0A6M0RCL9_9CYAN</name>
<protein>
    <submittedName>
        <fullName evidence="5">Sigma-70 family RNA polymerase sigma factor</fullName>
    </submittedName>
</protein>
<gene>
    <name evidence="5" type="ORF">DXZ20_00065</name>
</gene>
<evidence type="ECO:0000256" key="2">
    <source>
        <dbReference type="ARBA" id="ARBA00023082"/>
    </source>
</evidence>
<keyword evidence="4" id="KW-0804">Transcription</keyword>
<evidence type="ECO:0000256" key="4">
    <source>
        <dbReference type="ARBA" id="ARBA00023163"/>
    </source>
</evidence>
<dbReference type="SUPFAM" id="SSF88659">
    <property type="entry name" value="Sigma3 and sigma4 domains of RNA polymerase sigma factors"/>
    <property type="match status" value="1"/>
</dbReference>
<dbReference type="PANTHER" id="PTHR43133">
    <property type="entry name" value="RNA POLYMERASE ECF-TYPE SIGMA FACTO"/>
    <property type="match status" value="1"/>
</dbReference>
<dbReference type="AlphaFoldDB" id="A0A6M0RCL9"/>
<dbReference type="PANTHER" id="PTHR43133:SF8">
    <property type="entry name" value="RNA POLYMERASE SIGMA FACTOR HI_1459-RELATED"/>
    <property type="match status" value="1"/>
</dbReference>
<keyword evidence="6" id="KW-1185">Reference proteome</keyword>
<evidence type="ECO:0000256" key="1">
    <source>
        <dbReference type="ARBA" id="ARBA00023015"/>
    </source>
</evidence>
<comment type="caution">
    <text evidence="5">The sequence shown here is derived from an EMBL/GenBank/DDBJ whole genome shotgun (WGS) entry which is preliminary data.</text>
</comment>
<dbReference type="Gene3D" id="1.10.10.10">
    <property type="entry name" value="Winged helix-like DNA-binding domain superfamily/Winged helix DNA-binding domain"/>
    <property type="match status" value="1"/>
</dbReference>
<dbReference type="InterPro" id="IPR039425">
    <property type="entry name" value="RNA_pol_sigma-70-like"/>
</dbReference>
<proteinExistence type="predicted"/>
<evidence type="ECO:0000313" key="6">
    <source>
        <dbReference type="Proteomes" id="UP000481033"/>
    </source>
</evidence>
<keyword evidence="1" id="KW-0805">Transcription regulation</keyword>
<dbReference type="GO" id="GO:0016987">
    <property type="term" value="F:sigma factor activity"/>
    <property type="evidence" value="ECO:0007669"/>
    <property type="project" value="UniProtKB-KW"/>
</dbReference>
<dbReference type="InterPro" id="IPR013324">
    <property type="entry name" value="RNA_pol_sigma_r3/r4-like"/>
</dbReference>
<organism evidence="5 6">
    <name type="scientific">Adonisia turfae CCMR0081</name>
    <dbReference type="NCBI Taxonomy" id="2292702"/>
    <lineage>
        <taxon>Bacteria</taxon>
        <taxon>Bacillati</taxon>
        <taxon>Cyanobacteriota</taxon>
        <taxon>Adonisia</taxon>
        <taxon>Adonisia turfae</taxon>
    </lineage>
</organism>
<dbReference type="InterPro" id="IPR036388">
    <property type="entry name" value="WH-like_DNA-bd_sf"/>
</dbReference>
<keyword evidence="3" id="KW-0238">DNA-binding</keyword>
<reference evidence="5 6" key="1">
    <citation type="journal article" date="2020" name="Microb. Ecol.">
        <title>Ecogenomics of the Marine Benthic Filamentous Cyanobacterium Adonisia.</title>
        <authorList>
            <person name="Walter J.M."/>
            <person name="Coutinho F.H."/>
            <person name="Leomil L."/>
            <person name="Hargreaves P.I."/>
            <person name="Campeao M.E."/>
            <person name="Vieira V.V."/>
            <person name="Silva B.S."/>
            <person name="Fistarol G.O."/>
            <person name="Salomon P.S."/>
            <person name="Sawabe T."/>
            <person name="Mino S."/>
            <person name="Hosokawa M."/>
            <person name="Miyashita H."/>
            <person name="Maruyama F."/>
            <person name="van Verk M.C."/>
            <person name="Dutilh B.E."/>
            <person name="Thompson C.C."/>
            <person name="Thompson F.L."/>
        </authorList>
    </citation>
    <scope>NUCLEOTIDE SEQUENCE [LARGE SCALE GENOMIC DNA]</scope>
    <source>
        <strain evidence="5 6">CCMR0081</strain>
    </source>
</reference>
<sequence length="201" mass="23638">MSHCQKSNKVQALKAKFLDEVSYILEPSNVQGKSFLNYLQRVGKQLNIRNLNPHELISDAVMRGLTYIDKNSKGIDNVQAWLRKVCSHIMYDMVKGEKRNRLLKAKNKDLPETADPFSEVEEEEQKTVLEAVLPFLSKEDQEILDLRFYRGFSYKEIQQHYLEVAEVFIKIPALRQRESRALRRLREKFWENYEGQQKGTS</sequence>
<dbReference type="Proteomes" id="UP000481033">
    <property type="component" value="Unassembled WGS sequence"/>
</dbReference>